<dbReference type="Proteomes" id="UP001148838">
    <property type="component" value="Unassembled WGS sequence"/>
</dbReference>
<evidence type="ECO:0000259" key="7">
    <source>
        <dbReference type="SMART" id="SM01060"/>
    </source>
</evidence>
<organism evidence="8 9">
    <name type="scientific">Periplaneta americana</name>
    <name type="common">American cockroach</name>
    <name type="synonym">Blatta americana</name>
    <dbReference type="NCBI Taxonomy" id="6978"/>
    <lineage>
        <taxon>Eukaryota</taxon>
        <taxon>Metazoa</taxon>
        <taxon>Ecdysozoa</taxon>
        <taxon>Arthropoda</taxon>
        <taxon>Hexapoda</taxon>
        <taxon>Insecta</taxon>
        <taxon>Pterygota</taxon>
        <taxon>Neoptera</taxon>
        <taxon>Polyneoptera</taxon>
        <taxon>Dictyoptera</taxon>
        <taxon>Blattodea</taxon>
        <taxon>Blattoidea</taxon>
        <taxon>Blattidae</taxon>
        <taxon>Blattinae</taxon>
        <taxon>Periplaneta</taxon>
    </lineage>
</organism>
<comment type="caution">
    <text evidence="8">The sequence shown here is derived from an EMBL/GenBank/DDBJ whole genome shotgun (WGS) entry which is preliminary data.</text>
</comment>
<evidence type="ECO:0000256" key="4">
    <source>
        <dbReference type="ARBA" id="ARBA00022723"/>
    </source>
</evidence>
<dbReference type="InterPro" id="IPR036397">
    <property type="entry name" value="RNaseH_sf"/>
</dbReference>
<feature type="domain" description="Catalase core" evidence="7">
    <location>
        <begin position="3"/>
        <end position="272"/>
    </location>
</feature>
<name>A0ABQ8SU54_PERAM</name>
<keyword evidence="5" id="KW-0560">Oxidoreductase</keyword>
<evidence type="ECO:0000256" key="6">
    <source>
        <dbReference type="ARBA" id="ARBA00023004"/>
    </source>
</evidence>
<dbReference type="InterPro" id="IPR011614">
    <property type="entry name" value="Catalase_core"/>
</dbReference>
<evidence type="ECO:0000313" key="9">
    <source>
        <dbReference type="Proteomes" id="UP001148838"/>
    </source>
</evidence>
<evidence type="ECO:0000256" key="1">
    <source>
        <dbReference type="ARBA" id="ARBA00005329"/>
    </source>
</evidence>
<proteinExistence type="inferred from homology"/>
<dbReference type="InterPro" id="IPR020835">
    <property type="entry name" value="Catalase_sf"/>
</dbReference>
<comment type="similarity">
    <text evidence="1">Belongs to the catalase family.</text>
</comment>
<dbReference type="PROSITE" id="PS51402">
    <property type="entry name" value="CATALASE_3"/>
    <property type="match status" value="1"/>
</dbReference>
<dbReference type="EMBL" id="JAJSOF020000021">
    <property type="protein sequence ID" value="KAJ4437359.1"/>
    <property type="molecule type" value="Genomic_DNA"/>
</dbReference>
<reference evidence="8 9" key="1">
    <citation type="journal article" date="2022" name="Allergy">
        <title>Genome assembly and annotation of Periplaneta americana reveal a comprehensive cockroach allergen profile.</title>
        <authorList>
            <person name="Wang L."/>
            <person name="Xiong Q."/>
            <person name="Saelim N."/>
            <person name="Wang L."/>
            <person name="Nong W."/>
            <person name="Wan A.T."/>
            <person name="Shi M."/>
            <person name="Liu X."/>
            <person name="Cao Q."/>
            <person name="Hui J.H.L."/>
            <person name="Sookrung N."/>
            <person name="Leung T.F."/>
            <person name="Tungtrongchitr A."/>
            <person name="Tsui S.K.W."/>
        </authorList>
    </citation>
    <scope>NUCLEOTIDE SEQUENCE [LARGE SCALE GENOMIC DNA]</scope>
    <source>
        <strain evidence="8">PWHHKU_190912</strain>
    </source>
</reference>
<keyword evidence="6" id="KW-0408">Iron</keyword>
<sequence>MPNLESGHKRGNNTVGERFDPVLWIEFGVAQWSERLDPNMMWDFITLLPETTFQTLVYFSDRGTPQSYRHTNFHSVSTYKMVNDYGKAVYVKFHWMTHQGVKNLTAYEALQLAIQDPDYYTRDLYNAIGNGYYPSWTLCIQIMTFEEAKKFQFNPFDVTKVWPREQFKYTEVGKLTLFDNPTNQFAQVEQLAFSPAHLIPGLEPSPEKILQQEQRSWLKIQSTHSRTARQCHDGLVEACGESALPCRTVARWVRAFNDGRDRVEHGSAGSSECSNEEEVQAVSTFLDNDRRETRYDREGDAFLWRIVALAETWARSYEPLLKRQSNEWRHYWSPRKTVERRTPTNVKVMLIVVYDCDCVILTHTVPQRQYVNAHFRHFLEHNLRPALRRKRPHVLQNSPIILQDNARAHTTHPVADLYSRWRWEVLFHPPHSPKLSSCDYDLIPKMKEPLRDVRFRTVPDILQAGRLFAYGDAQRYRLGVNYLQLPVNCPTNRPVTNYQRNGLGTFESQGEAPNYYPNSFHGPQSLPSPVFSVYSASGDVNR</sequence>
<gene>
    <name evidence="8" type="ORF">ANN_17500</name>
</gene>
<keyword evidence="2" id="KW-0575">Peroxidase</keyword>
<dbReference type="Gene3D" id="3.30.420.10">
    <property type="entry name" value="Ribonuclease H-like superfamily/Ribonuclease H"/>
    <property type="match status" value="1"/>
</dbReference>
<evidence type="ECO:0000313" key="8">
    <source>
        <dbReference type="EMBL" id="KAJ4437359.1"/>
    </source>
</evidence>
<evidence type="ECO:0000256" key="5">
    <source>
        <dbReference type="ARBA" id="ARBA00023002"/>
    </source>
</evidence>
<dbReference type="PROSITE" id="PS00437">
    <property type="entry name" value="CATALASE_1"/>
    <property type="match status" value="1"/>
</dbReference>
<dbReference type="SUPFAM" id="SSF56634">
    <property type="entry name" value="Heme-dependent catalase-like"/>
    <property type="match status" value="2"/>
</dbReference>
<accession>A0ABQ8SU54</accession>
<dbReference type="InterPro" id="IPR002226">
    <property type="entry name" value="Catalase_haem_BS"/>
</dbReference>
<dbReference type="PANTHER" id="PTHR11465">
    <property type="entry name" value="CATALASE"/>
    <property type="match status" value="1"/>
</dbReference>
<dbReference type="InterPro" id="IPR018028">
    <property type="entry name" value="Catalase"/>
</dbReference>
<evidence type="ECO:0000256" key="2">
    <source>
        <dbReference type="ARBA" id="ARBA00022559"/>
    </source>
</evidence>
<keyword evidence="4" id="KW-0479">Metal-binding</keyword>
<dbReference type="PANTHER" id="PTHR11465:SF9">
    <property type="entry name" value="CATALASE"/>
    <property type="match status" value="1"/>
</dbReference>
<evidence type="ECO:0000256" key="3">
    <source>
        <dbReference type="ARBA" id="ARBA00022617"/>
    </source>
</evidence>
<dbReference type="Gene3D" id="2.40.180.10">
    <property type="entry name" value="Catalase core domain"/>
    <property type="match status" value="1"/>
</dbReference>
<dbReference type="Pfam" id="PF00199">
    <property type="entry name" value="Catalase"/>
    <property type="match status" value="2"/>
</dbReference>
<keyword evidence="9" id="KW-1185">Reference proteome</keyword>
<dbReference type="SMART" id="SM01060">
    <property type="entry name" value="Catalase"/>
    <property type="match status" value="1"/>
</dbReference>
<protein>
    <recommendedName>
        <fullName evidence="7">Catalase core domain-containing protein</fullName>
    </recommendedName>
</protein>
<keyword evidence="3" id="KW-0349">Heme</keyword>